<organism evidence="1 2">
    <name type="scientific">Photobacterium aphoticum</name>
    <dbReference type="NCBI Taxonomy" id="754436"/>
    <lineage>
        <taxon>Bacteria</taxon>
        <taxon>Pseudomonadati</taxon>
        <taxon>Pseudomonadota</taxon>
        <taxon>Gammaproteobacteria</taxon>
        <taxon>Vibrionales</taxon>
        <taxon>Vibrionaceae</taxon>
        <taxon>Photobacterium</taxon>
    </lineage>
</organism>
<protein>
    <submittedName>
        <fullName evidence="1">Uncharacterized protein</fullName>
    </submittedName>
</protein>
<sequence length="42" mass="4425">MAKPKRKGGGEESVGEWGMTTSCGLAVNEGVIVIFFYCGESV</sequence>
<dbReference type="Proteomes" id="UP000029227">
    <property type="component" value="Unassembled WGS sequence"/>
</dbReference>
<accession>A0A090QU39</accession>
<comment type="caution">
    <text evidence="1">The sequence shown here is derived from an EMBL/GenBank/DDBJ whole genome shotgun (WGS) entry which is preliminary data.</text>
</comment>
<reference evidence="1 2" key="1">
    <citation type="journal article" date="2014" name="Genome Announc.">
        <title>Draft Genome Sequences of Two Vibrionaceae Species, Vibrio ponticus C121 and Photobacterium aphoticum C119, Isolated as Coral Reef Microbiota.</title>
        <authorList>
            <person name="Al-saari N."/>
            <person name="Meirelles P.M."/>
            <person name="Mino S."/>
            <person name="Suda W."/>
            <person name="Oshima K."/>
            <person name="Hattori M."/>
            <person name="Ohkuma M."/>
            <person name="Thompson F.L."/>
            <person name="Gomez-Gil B."/>
            <person name="Sawabe T."/>
            <person name="Sawabe T."/>
        </authorList>
    </citation>
    <scope>NUCLEOTIDE SEQUENCE [LARGE SCALE GENOMIC DNA]</scope>
    <source>
        <strain evidence="1 2">JCM 19237</strain>
    </source>
</reference>
<dbReference type="AlphaFoldDB" id="A0A090QU39"/>
<dbReference type="EMBL" id="BBMN01000007">
    <property type="protein sequence ID" value="GAL05359.1"/>
    <property type="molecule type" value="Genomic_DNA"/>
</dbReference>
<proteinExistence type="predicted"/>
<evidence type="ECO:0000313" key="1">
    <source>
        <dbReference type="EMBL" id="GAL05359.1"/>
    </source>
</evidence>
<evidence type="ECO:0000313" key="2">
    <source>
        <dbReference type="Proteomes" id="UP000029227"/>
    </source>
</evidence>
<gene>
    <name evidence="1" type="ORF">JCM19237_449</name>
</gene>
<name>A0A090QU39_9GAMM</name>
<dbReference type="STRING" id="754436.JCM19237_449"/>